<evidence type="ECO:0000256" key="6">
    <source>
        <dbReference type="SAM" id="MobiDB-lite"/>
    </source>
</evidence>
<evidence type="ECO:0000256" key="1">
    <source>
        <dbReference type="ARBA" id="ARBA00004604"/>
    </source>
</evidence>
<keyword evidence="3" id="KW-0677">Repeat</keyword>
<feature type="compositionally biased region" description="Polar residues" evidence="6">
    <location>
        <begin position="1109"/>
        <end position="1118"/>
    </location>
</feature>
<feature type="compositionally biased region" description="Basic and acidic residues" evidence="6">
    <location>
        <begin position="1065"/>
        <end position="1079"/>
    </location>
</feature>
<dbReference type="InterPro" id="IPR012340">
    <property type="entry name" value="NA-bd_OB-fold"/>
</dbReference>
<organism evidence="8">
    <name type="scientific">Ceratitis capitata</name>
    <name type="common">Mediterranean fruit fly</name>
    <name type="synonym">Tephritis capitata</name>
    <dbReference type="NCBI Taxonomy" id="7213"/>
    <lineage>
        <taxon>Eukaryota</taxon>
        <taxon>Metazoa</taxon>
        <taxon>Ecdysozoa</taxon>
        <taxon>Arthropoda</taxon>
        <taxon>Hexapoda</taxon>
        <taxon>Insecta</taxon>
        <taxon>Pterygota</taxon>
        <taxon>Neoptera</taxon>
        <taxon>Endopterygota</taxon>
        <taxon>Diptera</taxon>
        <taxon>Brachycera</taxon>
        <taxon>Muscomorpha</taxon>
        <taxon>Tephritoidea</taxon>
        <taxon>Tephritidae</taxon>
        <taxon>Ceratitis</taxon>
        <taxon>Ceratitis</taxon>
    </lineage>
</organism>
<keyword evidence="4" id="KW-0539">Nucleus</keyword>
<dbReference type="InterPro" id="IPR019734">
    <property type="entry name" value="TPR_rpt"/>
</dbReference>
<feature type="region of interest" description="Disordered" evidence="6">
    <location>
        <begin position="1016"/>
        <end position="1045"/>
    </location>
</feature>
<accession>W8BKD7</accession>
<feature type="repeat" description="TPR" evidence="5">
    <location>
        <begin position="1298"/>
        <end position="1331"/>
    </location>
</feature>
<feature type="domain" description="S1 motif" evidence="7">
    <location>
        <begin position="75"/>
        <end position="163"/>
    </location>
</feature>
<dbReference type="PROSITE" id="PS50005">
    <property type="entry name" value="TPR"/>
    <property type="match status" value="1"/>
</dbReference>
<dbReference type="InterPro" id="IPR008847">
    <property type="entry name" value="Suf"/>
</dbReference>
<dbReference type="InterPro" id="IPR003107">
    <property type="entry name" value="HAT"/>
</dbReference>
<dbReference type="Gene3D" id="1.25.40.10">
    <property type="entry name" value="Tetratricopeptide repeat domain"/>
    <property type="match status" value="1"/>
</dbReference>
<dbReference type="PANTHER" id="PTHR23270:SF10">
    <property type="entry name" value="PROTEIN RRP5 HOMOLOG"/>
    <property type="match status" value="1"/>
</dbReference>
<dbReference type="GO" id="GO:0006364">
    <property type="term" value="P:rRNA processing"/>
    <property type="evidence" value="ECO:0007669"/>
    <property type="project" value="UniProtKB-KW"/>
</dbReference>
<dbReference type="InterPro" id="IPR048059">
    <property type="entry name" value="Rrp5_S1_rpt_hs1_sc1"/>
</dbReference>
<dbReference type="Gene3D" id="2.40.50.140">
    <property type="entry name" value="Nucleic acid-binding proteins"/>
    <property type="match status" value="2"/>
</dbReference>
<dbReference type="CDD" id="cd05693">
    <property type="entry name" value="S1_Rrp5_repeat_hs1_sc1"/>
    <property type="match status" value="1"/>
</dbReference>
<evidence type="ECO:0000256" key="4">
    <source>
        <dbReference type="ARBA" id="ARBA00023242"/>
    </source>
</evidence>
<dbReference type="InterPro" id="IPR003029">
    <property type="entry name" value="S1_domain"/>
</dbReference>
<name>W8BKD7_CERCA</name>
<dbReference type="InterPro" id="IPR011990">
    <property type="entry name" value="TPR-like_helical_dom_sf"/>
</dbReference>
<feature type="compositionally biased region" description="Acidic residues" evidence="6">
    <location>
        <begin position="1123"/>
        <end position="1134"/>
    </location>
</feature>
<dbReference type="GO" id="GO:0032040">
    <property type="term" value="C:small-subunit processome"/>
    <property type="evidence" value="ECO:0007669"/>
    <property type="project" value="TreeGrafter"/>
</dbReference>
<dbReference type="Pfam" id="PF05843">
    <property type="entry name" value="Suf"/>
    <property type="match status" value="1"/>
</dbReference>
<evidence type="ECO:0000259" key="7">
    <source>
        <dbReference type="PROSITE" id="PS50126"/>
    </source>
</evidence>
<keyword evidence="2" id="KW-0698">rRNA processing</keyword>
<sequence length="1441" mass="164141">MVIVEKSFPRGGIATTESKPDELKENIVFGAVQTKAKKQKRKPTEDEFEVGVDEENDQIQAVSAELLSYDTIQDGMNIMGVVKAIDQLYLNISLPGRITARVSALEISDAYTKSTREFLEQVDNGNTFKPLTDLYTVGQIVYGRVQEIKQNEHGRMQILMSLRPSEVHAELVHTNVKKGFVFNGAIEEVQEHGYIIETGIKGLRTFVPLEKSQADHVVGELIFLRVEKLTADKTASTCICKEVKPENMKIKNQTEPNIDYILPSTIVQFSVTNQLKDGLQGTIMNEAFTAYINEHQLIEPLALPEDYEINSTINARILYIMPLTKLVYLTLNLRTSTEEQSFEPQYKRGDIIEAARVHHLGTGGVILVLDNKFKGVLSYRSIKSNYKGNYDQDEVLVKYAKKTKHKVRVLDYDPMDSLYICTDNANTVNEKVFALDDLKPGEFITAVVKERDLRVGGYTMQVGRVKGIIEKLYLAPVPKTLEINSKVRCRVLAVNTERKTVYLTNRPEYMAKHCKVLTTLANARHNATYMGTIVKCNEEYLLVKFFNNLKGMLYKQRLSTVLGSEMYTFYEGQTMAFRILAKKGEQITLTLADDTFGLGEICPVTIVHTLESGLEIKITYHPEDDHEFDDEDPENNAIEVKGLVPLRLISDYPDLLYAKLRTYPPGTQTQAVCIVKNIFSMRDVPYFLTHLTNNWKNIKQGDILKAHVKNVHEDIVELLIPIRNYGKLVKVHLKMLLVNAYKNSNLQLSPEQVVYVKVLGKEPATKTITVSARLTDVWNGDLNSTARFLEDYLNEVSEVRRGNQRLGFKIGHHKVGEKVVASFRGVNPATKDWQYEIEKTKVIAVVKSSIVGKAKPPKVGAQQECLVLWVDYSNEVIYISNKQADVSHVNNEKYISSNLVEKSGINAKVLLKTDQLFICSLKKGPNPLIYCPIRLHFNDFENSASAGLAEGGFCKLAFIHDKLPIAVPDDTWRLWHDIKKKRKAKTELDSSPRAKKVKIETIKLEIPVENEVNKVEKQEKNKAKKQKQQTRSDESDVPAAKTSKKSKKEVLFYEDKIPNPIVIVEDPHVDSSDTEDKNSFTKQTQSKTHIQSKKPTPKMLPGIGDFWNTDLSQLNNTRKSTESSDEDNDDENNDADQAGQKKKKLTSAEKFKLQREEETRLREIEAKYADPNHLPESVDQFDRLVLSEPSNSKNWINYMVYHLQSAEIDKARAVARRAIKAISYREDNEQLNIWVALLNLELRYGNKEAFDETLKEAITLNDPLKVYLRVVEILCDAKKTEELIGMISLITKKFKAQPEVWRAAATAYFSIDMHERAQQLLHKALACLPEREHVNIIVAFGNLNHKYGNNEMAQTLLDQVVTSYPKRVDVWAQYIDMLVKSEMVDSARSVLERAIIQKIPMKKMRTIFKKYLEFEERFGSEADVEKVKKLAKEYVKRNAHQ</sequence>
<proteinExistence type="evidence at transcript level"/>
<feature type="region of interest" description="Disordered" evidence="6">
    <location>
        <begin position="1063"/>
        <end position="1154"/>
    </location>
</feature>
<dbReference type="GO" id="GO:0003723">
    <property type="term" value="F:RNA binding"/>
    <property type="evidence" value="ECO:0007669"/>
    <property type="project" value="TreeGrafter"/>
</dbReference>
<dbReference type="SMART" id="SM00386">
    <property type="entry name" value="HAT"/>
    <property type="match status" value="4"/>
</dbReference>
<dbReference type="OrthoDB" id="412781at2759"/>
<gene>
    <name evidence="8" type="primary">RRP5</name>
</gene>
<dbReference type="PROSITE" id="PS50126">
    <property type="entry name" value="S1"/>
    <property type="match status" value="2"/>
</dbReference>
<reference evidence="8" key="2">
    <citation type="journal article" date="2014" name="BMC Genomics">
        <title>A genomic perspective to assessing quality of mass-reared SIT flies used in Mediterranean fruit fly (Ceratitis capitata) eradication in California.</title>
        <authorList>
            <person name="Calla B."/>
            <person name="Hall B."/>
            <person name="Hou S."/>
            <person name="Geib S.M."/>
        </authorList>
    </citation>
    <scope>NUCLEOTIDE SEQUENCE</scope>
</reference>
<dbReference type="SUPFAM" id="SSF48452">
    <property type="entry name" value="TPR-like"/>
    <property type="match status" value="1"/>
</dbReference>
<comment type="subcellular location">
    <subcellularLocation>
        <location evidence="1">Nucleus</location>
        <location evidence="1">Nucleolus</location>
    </subcellularLocation>
</comment>
<protein>
    <submittedName>
        <fullName evidence="8">Protein RRP5</fullName>
    </submittedName>
</protein>
<dbReference type="EMBL" id="GAMC01004775">
    <property type="protein sequence ID" value="JAC01781.1"/>
    <property type="molecule type" value="mRNA"/>
</dbReference>
<dbReference type="SUPFAM" id="SSF50249">
    <property type="entry name" value="Nucleic acid-binding proteins"/>
    <property type="match status" value="3"/>
</dbReference>
<keyword evidence="5" id="KW-0802">TPR repeat</keyword>
<evidence type="ECO:0000256" key="3">
    <source>
        <dbReference type="ARBA" id="ARBA00022737"/>
    </source>
</evidence>
<evidence type="ECO:0000313" key="8">
    <source>
        <dbReference type="EMBL" id="JAC01781.1"/>
    </source>
</evidence>
<dbReference type="SMART" id="SM00316">
    <property type="entry name" value="S1"/>
    <property type="match status" value="5"/>
</dbReference>
<dbReference type="PANTHER" id="PTHR23270">
    <property type="entry name" value="PROGRAMMED CELL DEATH PROTEIN 11 PRE-RRNA PROCESSING PROTEIN RRP5"/>
    <property type="match status" value="1"/>
</dbReference>
<evidence type="ECO:0000256" key="5">
    <source>
        <dbReference type="PROSITE-ProRule" id="PRU00339"/>
    </source>
</evidence>
<evidence type="ECO:0000256" key="2">
    <source>
        <dbReference type="ARBA" id="ARBA00022552"/>
    </source>
</evidence>
<dbReference type="InterPro" id="IPR045209">
    <property type="entry name" value="Rrp5"/>
</dbReference>
<reference evidence="8" key="1">
    <citation type="submission" date="2013-07" db="EMBL/GenBank/DDBJ databases">
        <authorList>
            <person name="Geib S."/>
        </authorList>
    </citation>
    <scope>NUCLEOTIDE SEQUENCE</scope>
</reference>
<feature type="compositionally biased region" description="Polar residues" evidence="6">
    <location>
        <begin position="1080"/>
        <end position="1089"/>
    </location>
</feature>
<feature type="domain" description="S1 motif" evidence="7">
    <location>
        <begin position="441"/>
        <end position="506"/>
    </location>
</feature>